<dbReference type="InterPro" id="IPR012341">
    <property type="entry name" value="6hp_glycosidase-like_sf"/>
</dbReference>
<protein>
    <recommendedName>
        <fullName evidence="3">Glycogen debranching enzyme C-terminal domain-containing protein</fullName>
    </recommendedName>
</protein>
<evidence type="ECO:0000313" key="2">
    <source>
        <dbReference type="Proteomes" id="UP000240569"/>
    </source>
</evidence>
<dbReference type="GO" id="GO:0005991">
    <property type="term" value="P:trehalose metabolic process"/>
    <property type="evidence" value="ECO:0007669"/>
    <property type="project" value="InterPro"/>
</dbReference>
<dbReference type="Pfam" id="PF01204">
    <property type="entry name" value="Trehalase"/>
    <property type="match status" value="1"/>
</dbReference>
<dbReference type="InterPro" id="IPR008928">
    <property type="entry name" value="6-hairpin_glycosidase_sf"/>
</dbReference>
<dbReference type="Gene3D" id="1.50.10.10">
    <property type="match status" value="1"/>
</dbReference>
<evidence type="ECO:0000313" key="1">
    <source>
        <dbReference type="EMBL" id="PSN84789.1"/>
    </source>
</evidence>
<name>A0A2R6AEL8_9ARCH</name>
<evidence type="ECO:0008006" key="3">
    <source>
        <dbReference type="Google" id="ProtNLM"/>
    </source>
</evidence>
<reference evidence="1 2" key="1">
    <citation type="submission" date="2017-04" db="EMBL/GenBank/DDBJ databases">
        <title>Novel microbial lineages endemic to geothermal iron-oxide mats fill important gaps in the evolutionary history of Archaea.</title>
        <authorList>
            <person name="Jay Z.J."/>
            <person name="Beam J.P."/>
            <person name="Dlakic M."/>
            <person name="Rusch D.B."/>
            <person name="Kozubal M.A."/>
            <person name="Inskeep W.P."/>
        </authorList>
    </citation>
    <scope>NUCLEOTIDE SEQUENCE [LARGE SCALE GENOMIC DNA]</scope>
    <source>
        <strain evidence="1">BE_D</strain>
    </source>
</reference>
<dbReference type="EMBL" id="NEXD01000064">
    <property type="protein sequence ID" value="PSN84789.1"/>
    <property type="molecule type" value="Genomic_DNA"/>
</dbReference>
<gene>
    <name evidence="1" type="ORF">B9Q02_08760</name>
</gene>
<dbReference type="GO" id="GO:0004555">
    <property type="term" value="F:alpha,alpha-trehalase activity"/>
    <property type="evidence" value="ECO:0007669"/>
    <property type="project" value="InterPro"/>
</dbReference>
<dbReference type="SUPFAM" id="SSF48208">
    <property type="entry name" value="Six-hairpin glycosidases"/>
    <property type="match status" value="1"/>
</dbReference>
<proteinExistence type="predicted"/>
<dbReference type="InterPro" id="IPR001661">
    <property type="entry name" value="Glyco_hydro_37"/>
</dbReference>
<sequence length="630" mass="72269">MLKIPKALITQVVLWFVFFDHSSFVETRVNLPYVNTGLKSYMICKPNSAAKVGFHLPRKMGGFWVPPLRFLECYYLAYEGTKLRALSLTIKKESVLKKFELSGKTVELEELVCLKKGCLALRIKGAQGLKLVFVVDDTPVWFSKRSADKLKLSLEKGFPTFKEEKHEGLIVFQTKPRLPWKVRQNRVEFSLSKQSVVYVCASPFGKKTVEKELRGLSFEKELKLKRKFFDRRYLKLEPKELGNLVEWLKTNLLWCVHRQEGIGDGVVAGFPDYPWYFGVDTAFSIPGLLFAGFFEEALRSFELLYRFASKNAWRVPHEIVTNGRIYNYGDLEETPLLVCSLWDIYTFTGDERFLKEHLEGATKMMFEYFSKDSLVPEGAGVMEDEQRFSGTKIDVACFGALAYRALSKIHSLFGDSATSKECEKRSEQIQNLVNSHFWDAQKEFYADTLKEGERITNWFWVSVLPLFTKIAPKDIANKVAKTALRKMWSHGLKVEKRKKTVMPVATSLFSIGCFNYSLNELGWIGVLVNLDSFSSFSPACFPEISNSKRGCFLQLWSAATTLQALCHGLLGLEIDQTQKKIALRPWLPQPFERVKFGNMRIGRDLIQLTLTKSGVIFRSKRGIYSIRESF</sequence>
<dbReference type="AlphaFoldDB" id="A0A2R6AEL8"/>
<comment type="caution">
    <text evidence="1">The sequence shown here is derived from an EMBL/GenBank/DDBJ whole genome shotgun (WGS) entry which is preliminary data.</text>
</comment>
<organism evidence="1 2">
    <name type="scientific">Candidatus Marsarchaeota G1 archaeon BE_D</name>
    <dbReference type="NCBI Taxonomy" id="1978156"/>
    <lineage>
        <taxon>Archaea</taxon>
        <taxon>Candidatus Marsarchaeota</taxon>
        <taxon>Candidatus Marsarchaeota group 1</taxon>
    </lineage>
</organism>
<accession>A0A2R6AEL8</accession>
<dbReference type="Proteomes" id="UP000240569">
    <property type="component" value="Unassembled WGS sequence"/>
</dbReference>